<evidence type="ECO:0000313" key="2">
    <source>
        <dbReference type="EMBL" id="KAK8839453.1"/>
    </source>
</evidence>
<evidence type="ECO:0008006" key="4">
    <source>
        <dbReference type="Google" id="ProtNLM"/>
    </source>
</evidence>
<gene>
    <name evidence="2" type="ORF">M9Y10_031807</name>
</gene>
<keyword evidence="3" id="KW-1185">Reference proteome</keyword>
<dbReference type="EMBL" id="JAPFFF010000051">
    <property type="protein sequence ID" value="KAK8839453.1"/>
    <property type="molecule type" value="Genomic_DNA"/>
</dbReference>
<reference evidence="2 3" key="1">
    <citation type="submission" date="2024-04" db="EMBL/GenBank/DDBJ databases">
        <title>Tritrichomonas musculus Genome.</title>
        <authorList>
            <person name="Alves-Ferreira E."/>
            <person name="Grigg M."/>
            <person name="Lorenzi H."/>
            <person name="Galac M."/>
        </authorList>
    </citation>
    <scope>NUCLEOTIDE SEQUENCE [LARGE SCALE GENOMIC DNA]</scope>
    <source>
        <strain evidence="2 3">EAF2021</strain>
    </source>
</reference>
<evidence type="ECO:0000313" key="3">
    <source>
        <dbReference type="Proteomes" id="UP001470230"/>
    </source>
</evidence>
<organism evidence="2 3">
    <name type="scientific">Tritrichomonas musculus</name>
    <dbReference type="NCBI Taxonomy" id="1915356"/>
    <lineage>
        <taxon>Eukaryota</taxon>
        <taxon>Metamonada</taxon>
        <taxon>Parabasalia</taxon>
        <taxon>Tritrichomonadida</taxon>
        <taxon>Tritrichomonadidae</taxon>
        <taxon>Tritrichomonas</taxon>
    </lineage>
</organism>
<sequence length="680" mass="81005">MENSLKLISNSKIFQIPTRFKHMNEISINIWNILIFEHQYEIKSKVNEIVLQGFIQYLIADQYPDIKIDNIDEYSKLSEEFEILQDYISNKRTLFGEYLINITNIQQKSEEDLSIYEEEIALKLDEYLQKHGEFLMKSPIQSLFNIFNHQKRKMKDHNMAYEMIKRGFEITNDPNIFILLESLDASELTRSNLEECISERATRFDHMPNIDFSYLKSIKDNQNKLEETINRQHKLIEEMNHKIESQSKLFDEFRALYEETIKNHNKEMSEIRQSIEDLKQTHNIEIKEIEIKYEQSVEDLKQNVNRQSEYISDLQLKYDQRITDINDDLKEKSDDIMSIKENVLNANDQILKYSKEMENMNINNAELIKRVNNYFTCEVSQTGKGILNELKQREKNKFEPLFIPSQSSDDIYCIIDPNNDKGKFEANCGNFFIEFELENKIDIIGIKITSSNRWFPKSFNIEIDGILHKSIINANELNGEYKEMEIRFKCIKGKKLRIIFTSSNWDKNTKFIELKKIEIISSEEKYSKGVFWTLINEYKTYDPHKSRIYISSTRFDFNSFFLLDAKHTICTGIENNPWFQVELTHGIAILTGFRLKRYSLSKMKDYKIIATENFDKPIEDWTLLFEINEKSENEHEDPFIYKFSTPSPPIRFVRLVQTGENWKNELFLLFHHFDIFGTYF</sequence>
<comment type="caution">
    <text evidence="2">The sequence shown here is derived from an EMBL/GenBank/DDBJ whole genome shotgun (WGS) entry which is preliminary data.</text>
</comment>
<name>A0ABR2GZU1_9EUKA</name>
<evidence type="ECO:0000256" key="1">
    <source>
        <dbReference type="SAM" id="Coils"/>
    </source>
</evidence>
<dbReference type="Proteomes" id="UP001470230">
    <property type="component" value="Unassembled WGS sequence"/>
</dbReference>
<keyword evidence="1" id="KW-0175">Coiled coil</keyword>
<accession>A0ABR2GZU1</accession>
<feature type="coiled-coil region" evidence="1">
    <location>
        <begin position="218"/>
        <end position="370"/>
    </location>
</feature>
<proteinExistence type="predicted"/>
<protein>
    <recommendedName>
        <fullName evidence="4">F5/8 type C domain-containing protein</fullName>
    </recommendedName>
</protein>